<evidence type="ECO:0000313" key="5">
    <source>
        <dbReference type="Proteomes" id="UP000027997"/>
    </source>
</evidence>
<sequence length="303" mass="33199">MQFLITGGTGFIGRRLVHRLLNEGHQVVVLSRQPAKEVRLQLSTRVKPVSSLSAVNPSTYFDAVINLAGESILDKRWSQARKKVLLDSRIGVTSELVDLVERMENKPGCFISASAVGYYGFSQPGEHLDEFAEVGNDFAATLCDRWEQAARRVEALGVRTCIVRVGVVLHPSGGALQKMLPVFRLGIGGPIGNGQQVMSWIHMDDMLNALIFLVNHPETKGVFNAVAPEILTNKAFAKELGRAVRRPAIFTTPECVLSLMLGESAQLLTEGQAVIPKRLQDAGFTFAYLNARKALASLLSYLR</sequence>
<evidence type="ECO:0008006" key="6">
    <source>
        <dbReference type="Google" id="ProtNLM"/>
    </source>
</evidence>
<proteinExistence type="inferred from homology"/>
<dbReference type="Pfam" id="PF08338">
    <property type="entry name" value="DUF1731"/>
    <property type="match status" value="1"/>
</dbReference>
<dbReference type="Proteomes" id="UP000027997">
    <property type="component" value="Unassembled WGS sequence"/>
</dbReference>
<reference evidence="4 5" key="1">
    <citation type="submission" date="2014-06" db="EMBL/GenBank/DDBJ databases">
        <title>Whole Genome Sequences of Three Symbiotic Endozoicomonas Bacteria.</title>
        <authorList>
            <person name="Neave M.J."/>
            <person name="Apprill A."/>
            <person name="Voolstra C.R."/>
        </authorList>
    </citation>
    <scope>NUCLEOTIDE SEQUENCE [LARGE SCALE GENOMIC DNA]</scope>
    <source>
        <strain evidence="4 5">DSM 22380</strain>
    </source>
</reference>
<comment type="caution">
    <text evidence="4">The sequence shown here is derived from an EMBL/GenBank/DDBJ whole genome shotgun (WGS) entry which is preliminary data.</text>
</comment>
<evidence type="ECO:0000256" key="1">
    <source>
        <dbReference type="ARBA" id="ARBA00009353"/>
    </source>
</evidence>
<feature type="domain" description="DUF1731" evidence="3">
    <location>
        <begin position="252"/>
        <end position="298"/>
    </location>
</feature>
<dbReference type="RefSeq" id="WP_026258097.1">
    <property type="nucleotide sequence ID" value="NZ_JOJP01000001.1"/>
</dbReference>
<dbReference type="AlphaFoldDB" id="A0A081KF38"/>
<feature type="domain" description="NAD-dependent epimerase/dehydratase" evidence="2">
    <location>
        <begin position="4"/>
        <end position="224"/>
    </location>
</feature>
<evidence type="ECO:0000259" key="3">
    <source>
        <dbReference type="Pfam" id="PF08338"/>
    </source>
</evidence>
<dbReference type="Pfam" id="PF01370">
    <property type="entry name" value="Epimerase"/>
    <property type="match status" value="1"/>
</dbReference>
<name>A0A081KF38_9GAMM</name>
<dbReference type="PANTHER" id="PTHR11092">
    <property type="entry name" value="SUGAR NUCLEOTIDE EPIMERASE RELATED"/>
    <property type="match status" value="1"/>
</dbReference>
<dbReference type="CDD" id="cd05242">
    <property type="entry name" value="SDR_a8"/>
    <property type="match status" value="1"/>
</dbReference>
<dbReference type="STRING" id="305900.GV64_20340"/>
<dbReference type="eggNOG" id="COG1090">
    <property type="taxonomic scope" value="Bacteria"/>
</dbReference>
<evidence type="ECO:0000259" key="2">
    <source>
        <dbReference type="Pfam" id="PF01370"/>
    </source>
</evidence>
<dbReference type="InterPro" id="IPR001509">
    <property type="entry name" value="Epimerase_deHydtase"/>
</dbReference>
<protein>
    <recommendedName>
        <fullName evidence="6">TIGR01777 family protein</fullName>
    </recommendedName>
</protein>
<dbReference type="EMBL" id="JOJP01000001">
    <property type="protein sequence ID" value="KEI72764.1"/>
    <property type="molecule type" value="Genomic_DNA"/>
</dbReference>
<accession>A0A081KF38</accession>
<dbReference type="NCBIfam" id="TIGR01777">
    <property type="entry name" value="yfcH"/>
    <property type="match status" value="1"/>
</dbReference>
<dbReference type="Gene3D" id="3.40.50.720">
    <property type="entry name" value="NAD(P)-binding Rossmann-like Domain"/>
    <property type="match status" value="1"/>
</dbReference>
<dbReference type="InterPro" id="IPR010099">
    <property type="entry name" value="SDR39U1"/>
</dbReference>
<dbReference type="SUPFAM" id="SSF51735">
    <property type="entry name" value="NAD(P)-binding Rossmann-fold domains"/>
    <property type="match status" value="1"/>
</dbReference>
<gene>
    <name evidence="4" type="ORF">GV64_20340</name>
</gene>
<dbReference type="PANTHER" id="PTHR11092:SF0">
    <property type="entry name" value="EPIMERASE FAMILY PROTEIN SDR39U1"/>
    <property type="match status" value="1"/>
</dbReference>
<organism evidence="4 5">
    <name type="scientific">Endozoicomonas elysicola</name>
    <dbReference type="NCBI Taxonomy" id="305900"/>
    <lineage>
        <taxon>Bacteria</taxon>
        <taxon>Pseudomonadati</taxon>
        <taxon>Pseudomonadota</taxon>
        <taxon>Gammaproteobacteria</taxon>
        <taxon>Oceanospirillales</taxon>
        <taxon>Endozoicomonadaceae</taxon>
        <taxon>Endozoicomonas</taxon>
    </lineage>
</organism>
<dbReference type="InterPro" id="IPR036291">
    <property type="entry name" value="NAD(P)-bd_dom_sf"/>
</dbReference>
<keyword evidence="5" id="KW-1185">Reference proteome</keyword>
<dbReference type="InterPro" id="IPR013549">
    <property type="entry name" value="DUF1731"/>
</dbReference>
<comment type="similarity">
    <text evidence="1">Belongs to the NAD(P)-dependent epimerase/dehydratase family. SDR39U1 subfamily.</text>
</comment>
<evidence type="ECO:0000313" key="4">
    <source>
        <dbReference type="EMBL" id="KEI72764.1"/>
    </source>
</evidence>